<accession>A0A1H7NII3</accession>
<dbReference type="PRINTS" id="PR00080">
    <property type="entry name" value="SDRFAMILY"/>
</dbReference>
<evidence type="ECO:0000256" key="3">
    <source>
        <dbReference type="ARBA" id="ARBA00023221"/>
    </source>
</evidence>
<dbReference type="SUPFAM" id="SSF51735">
    <property type="entry name" value="NAD(P)-binding Rossmann-fold domains"/>
    <property type="match status" value="1"/>
</dbReference>
<dbReference type="NCBIfam" id="NF047420">
    <property type="entry name" value="EF_P_mod_YmfI"/>
    <property type="match status" value="1"/>
</dbReference>
<dbReference type="FunFam" id="3.40.50.720:FF:000173">
    <property type="entry name" value="3-oxoacyl-[acyl-carrier protein] reductase"/>
    <property type="match status" value="1"/>
</dbReference>
<dbReference type="PANTHER" id="PTHR42879">
    <property type="entry name" value="3-OXOACYL-(ACYL-CARRIER-PROTEIN) REDUCTASE"/>
    <property type="match status" value="1"/>
</dbReference>
<dbReference type="PROSITE" id="PS00061">
    <property type="entry name" value="ADH_SHORT"/>
    <property type="match status" value="1"/>
</dbReference>
<name>A0A1H7NII3_RUMAL</name>
<keyword evidence="3" id="KW-0753">Steroid metabolism</keyword>
<dbReference type="Pfam" id="PF13561">
    <property type="entry name" value="adh_short_C2"/>
    <property type="match status" value="1"/>
</dbReference>
<dbReference type="PRINTS" id="PR00081">
    <property type="entry name" value="GDHRDH"/>
</dbReference>
<evidence type="ECO:0000313" key="4">
    <source>
        <dbReference type="EMBL" id="SEL23194.1"/>
    </source>
</evidence>
<evidence type="ECO:0000256" key="1">
    <source>
        <dbReference type="ARBA" id="ARBA00006484"/>
    </source>
</evidence>
<organism evidence="4 5">
    <name type="scientific">Ruminococcus albus</name>
    <dbReference type="NCBI Taxonomy" id="1264"/>
    <lineage>
        <taxon>Bacteria</taxon>
        <taxon>Bacillati</taxon>
        <taxon>Bacillota</taxon>
        <taxon>Clostridia</taxon>
        <taxon>Eubacteriales</taxon>
        <taxon>Oscillospiraceae</taxon>
        <taxon>Ruminococcus</taxon>
    </lineage>
</organism>
<evidence type="ECO:0000256" key="2">
    <source>
        <dbReference type="ARBA" id="ARBA00023002"/>
    </source>
</evidence>
<proteinExistence type="inferred from homology"/>
<dbReference type="InterPro" id="IPR036291">
    <property type="entry name" value="NAD(P)-bd_dom_sf"/>
</dbReference>
<keyword evidence="2" id="KW-0560">Oxidoreductase</keyword>
<protein>
    <submittedName>
        <fullName evidence="4">NAD(P)-dependent dehydrogenase, short-chain alcohol dehydrogenase family</fullName>
    </submittedName>
</protein>
<dbReference type="NCBIfam" id="NF009466">
    <property type="entry name" value="PRK12826.1-2"/>
    <property type="match status" value="1"/>
</dbReference>
<gene>
    <name evidence="4" type="ORF">SAMN05216469_11569</name>
</gene>
<dbReference type="InterPro" id="IPR050259">
    <property type="entry name" value="SDR"/>
</dbReference>
<comment type="similarity">
    <text evidence="1">Belongs to the short-chain dehydrogenases/reductases (SDR) family.</text>
</comment>
<dbReference type="GO" id="GO:0016491">
    <property type="term" value="F:oxidoreductase activity"/>
    <property type="evidence" value="ECO:0007669"/>
    <property type="project" value="UniProtKB-KW"/>
</dbReference>
<dbReference type="EMBL" id="FOAT01000015">
    <property type="protein sequence ID" value="SEL23194.1"/>
    <property type="molecule type" value="Genomic_DNA"/>
</dbReference>
<keyword evidence="3" id="KW-0443">Lipid metabolism</keyword>
<sequence length="413" mass="44776">MIEYYDRNGCLIKEGSYLLYDNSEDYFNCGIAKIVDNQLCFIYADGIDAIYIDKFRTPLCEIDLSKIQILDIKIFNASFGNLNGDIRYYDRFGLLIREKMGLFIGDDSGGNGGPVKKENNDLVFEFGAYFDPTYVSLSKLQHIAMTVNLIPKCYLKQAQRKPKGQDIMGRIKKAAIVTGGSGGIGGAVSRKLAQAGYLTAIGYNKGKEAAEALAAELRSAGFTAEAFRCNIADAASTAEFLEAVEKSFGECELLINNAGIADIGLFTDLTDERLYEIMNTDLLGHMRLTKAVLPHMIRRHSGSVINISSVWGESGASCEVAYSAAKAGLIGFTKALAKECAPSGVRVNCVSCGLIDTKMNSTLSAEDLNAVTDEIPMGRMGTPDDIANAVMFLAEESSSYITGQVLRVDGGWL</sequence>
<dbReference type="Proteomes" id="UP000186015">
    <property type="component" value="Unassembled WGS sequence"/>
</dbReference>
<evidence type="ECO:0000313" key="5">
    <source>
        <dbReference type="Proteomes" id="UP000186015"/>
    </source>
</evidence>
<dbReference type="PANTHER" id="PTHR42879:SF2">
    <property type="entry name" value="3-OXOACYL-[ACYL-CARRIER-PROTEIN] REDUCTASE FABG"/>
    <property type="match status" value="1"/>
</dbReference>
<dbReference type="Gene3D" id="3.40.50.720">
    <property type="entry name" value="NAD(P)-binding Rossmann-like Domain"/>
    <property type="match status" value="1"/>
</dbReference>
<dbReference type="InterPro" id="IPR020904">
    <property type="entry name" value="Sc_DH/Rdtase_CS"/>
</dbReference>
<dbReference type="InterPro" id="IPR002347">
    <property type="entry name" value="SDR_fam"/>
</dbReference>
<dbReference type="GO" id="GO:0032787">
    <property type="term" value="P:monocarboxylic acid metabolic process"/>
    <property type="evidence" value="ECO:0007669"/>
    <property type="project" value="UniProtKB-ARBA"/>
</dbReference>
<dbReference type="GO" id="GO:0008202">
    <property type="term" value="P:steroid metabolic process"/>
    <property type="evidence" value="ECO:0007669"/>
    <property type="project" value="UniProtKB-KW"/>
</dbReference>
<reference evidence="4 5" key="1">
    <citation type="submission" date="2016-10" db="EMBL/GenBank/DDBJ databases">
        <authorList>
            <person name="de Groot N.N."/>
        </authorList>
    </citation>
    <scope>NUCLEOTIDE SEQUENCE [LARGE SCALE GENOMIC DNA]</scope>
    <source>
        <strain evidence="4 5">KH2T6</strain>
    </source>
</reference>
<dbReference type="AlphaFoldDB" id="A0A1H7NII3"/>